<dbReference type="Gene3D" id="4.10.60.10">
    <property type="entry name" value="Zinc finger, CCHC-type"/>
    <property type="match status" value="1"/>
</dbReference>
<feature type="domain" description="CCHC-type" evidence="3">
    <location>
        <begin position="276"/>
        <end position="293"/>
    </location>
</feature>
<dbReference type="AlphaFoldDB" id="A0A182PX22"/>
<keyword evidence="1" id="KW-0862">Zinc</keyword>
<protein>
    <recommendedName>
        <fullName evidence="3">CCHC-type domain-containing protein</fullName>
    </recommendedName>
</protein>
<evidence type="ECO:0000256" key="2">
    <source>
        <dbReference type="SAM" id="MobiDB-lite"/>
    </source>
</evidence>
<accession>A0A182PX22</accession>
<dbReference type="GO" id="GO:0008270">
    <property type="term" value="F:zinc ion binding"/>
    <property type="evidence" value="ECO:0007669"/>
    <property type="project" value="UniProtKB-KW"/>
</dbReference>
<dbReference type="InterPro" id="IPR036875">
    <property type="entry name" value="Znf_CCHC_sf"/>
</dbReference>
<dbReference type="Proteomes" id="UP000075885">
    <property type="component" value="Unassembled WGS sequence"/>
</dbReference>
<dbReference type="InterPro" id="IPR001878">
    <property type="entry name" value="Znf_CCHC"/>
</dbReference>
<evidence type="ECO:0000259" key="3">
    <source>
        <dbReference type="PROSITE" id="PS50158"/>
    </source>
</evidence>
<evidence type="ECO:0000313" key="5">
    <source>
        <dbReference type="Proteomes" id="UP000075885"/>
    </source>
</evidence>
<evidence type="ECO:0000256" key="1">
    <source>
        <dbReference type="PROSITE-ProRule" id="PRU00047"/>
    </source>
</evidence>
<proteinExistence type="predicted"/>
<sequence length="476" mass="52716">MTNKEEAIMRQLTALEGAVQGLLSEARSGKVDPAMASIKLDLLQSLWNDGNKALLDLEESQGPQPRRATFMEAYAQTKLELKTPGPNRSDHLPRIELPRFNGDPTEWPAFAGRFEKRVAGLTGDAERYAFLVKCFERCDVARNSCEAFENSGMPFSKAWTGESGIKPTVVEDGLLVQLVLGKLDDDTITRVTRRLDAQTIPTWKELREELDRLSSQIYYEPRRREAPRYDRAQSTSKPARQPRMALSATTGTSPHSKDTRPSYKGVSILHGQEVTRRCYACDKLGHVGTLCPELRARSAFERLNLIMGKGKCVNCFSSQHPTAQCPSVKRCQPRAPFLLRAAIASRPSCLPSASFLRRAPFLLRAAIASRPSASFLLRVAVASRPSCLPSASFPRRTPFILHATFQPRVAVASSPSCLPSASFLLRTAWSTFHASLLLPAAWSPFHATFLLGASSPLRATMVAACFLTTWLRKEPK</sequence>
<organism evidence="4 5">
    <name type="scientific">Anopheles epiroticus</name>
    <dbReference type="NCBI Taxonomy" id="199890"/>
    <lineage>
        <taxon>Eukaryota</taxon>
        <taxon>Metazoa</taxon>
        <taxon>Ecdysozoa</taxon>
        <taxon>Arthropoda</taxon>
        <taxon>Hexapoda</taxon>
        <taxon>Insecta</taxon>
        <taxon>Pterygota</taxon>
        <taxon>Neoptera</taxon>
        <taxon>Endopterygota</taxon>
        <taxon>Diptera</taxon>
        <taxon>Nematocera</taxon>
        <taxon>Culicoidea</taxon>
        <taxon>Culicidae</taxon>
        <taxon>Anophelinae</taxon>
        <taxon>Anopheles</taxon>
    </lineage>
</organism>
<dbReference type="STRING" id="199890.A0A182PX22"/>
<dbReference type="EnsemblMetazoa" id="AEPI011509-RA">
    <property type="protein sequence ID" value="AEPI011509-PA"/>
    <property type="gene ID" value="AEPI011509"/>
</dbReference>
<keyword evidence="1" id="KW-0863">Zinc-finger</keyword>
<dbReference type="PROSITE" id="PS50158">
    <property type="entry name" value="ZF_CCHC"/>
    <property type="match status" value="1"/>
</dbReference>
<feature type="region of interest" description="Disordered" evidence="2">
    <location>
        <begin position="224"/>
        <end position="263"/>
    </location>
</feature>
<reference evidence="5" key="1">
    <citation type="submission" date="2013-03" db="EMBL/GenBank/DDBJ databases">
        <title>The Genome Sequence of Anopheles epiroticus epiroticus2.</title>
        <authorList>
            <consortium name="The Broad Institute Genomics Platform"/>
            <person name="Neafsey D.E."/>
            <person name="Howell P."/>
            <person name="Walker B."/>
            <person name="Young S.K."/>
            <person name="Zeng Q."/>
            <person name="Gargeya S."/>
            <person name="Fitzgerald M."/>
            <person name="Haas B."/>
            <person name="Abouelleil A."/>
            <person name="Allen A.W."/>
            <person name="Alvarado L."/>
            <person name="Arachchi H.M."/>
            <person name="Berlin A.M."/>
            <person name="Chapman S.B."/>
            <person name="Gainer-Dewar J."/>
            <person name="Goldberg J."/>
            <person name="Griggs A."/>
            <person name="Gujja S."/>
            <person name="Hansen M."/>
            <person name="Howarth C."/>
            <person name="Imamovic A."/>
            <person name="Ireland A."/>
            <person name="Larimer J."/>
            <person name="McCowan C."/>
            <person name="Murphy C."/>
            <person name="Pearson M."/>
            <person name="Poon T.W."/>
            <person name="Priest M."/>
            <person name="Roberts A."/>
            <person name="Saif S."/>
            <person name="Shea T."/>
            <person name="Sisk P."/>
            <person name="Sykes S."/>
            <person name="Wortman J."/>
            <person name="Nusbaum C."/>
            <person name="Birren B."/>
        </authorList>
    </citation>
    <scope>NUCLEOTIDE SEQUENCE [LARGE SCALE GENOMIC DNA]</scope>
    <source>
        <strain evidence="5">Epiroticus2</strain>
    </source>
</reference>
<name>A0A182PX22_9DIPT</name>
<dbReference type="VEuPathDB" id="VectorBase:AEPI011509"/>
<evidence type="ECO:0000313" key="4">
    <source>
        <dbReference type="EnsemblMetazoa" id="AEPI011509-PA"/>
    </source>
</evidence>
<reference evidence="4" key="2">
    <citation type="submission" date="2020-05" db="UniProtKB">
        <authorList>
            <consortium name="EnsemblMetazoa"/>
        </authorList>
    </citation>
    <scope>IDENTIFICATION</scope>
    <source>
        <strain evidence="4">Epiroticus2</strain>
    </source>
</reference>
<dbReference type="SUPFAM" id="SSF57756">
    <property type="entry name" value="Retrovirus zinc finger-like domains"/>
    <property type="match status" value="1"/>
</dbReference>
<keyword evidence="5" id="KW-1185">Reference proteome</keyword>
<dbReference type="GO" id="GO:0003676">
    <property type="term" value="F:nucleic acid binding"/>
    <property type="evidence" value="ECO:0007669"/>
    <property type="project" value="InterPro"/>
</dbReference>
<keyword evidence="1" id="KW-0479">Metal-binding</keyword>